<gene>
    <name evidence="9" type="ORF">QFZ22_009710</name>
</gene>
<proteinExistence type="predicted"/>
<evidence type="ECO:0000256" key="7">
    <source>
        <dbReference type="ARBA" id="ARBA00023136"/>
    </source>
</evidence>
<evidence type="ECO:0000256" key="6">
    <source>
        <dbReference type="ARBA" id="ARBA00022989"/>
    </source>
</evidence>
<feature type="transmembrane region" description="Helical" evidence="8">
    <location>
        <begin position="388"/>
        <end position="406"/>
    </location>
</feature>
<feature type="transmembrane region" description="Helical" evidence="8">
    <location>
        <begin position="188"/>
        <end position="206"/>
    </location>
</feature>
<dbReference type="GO" id="GO:0016763">
    <property type="term" value="F:pentosyltransferase activity"/>
    <property type="evidence" value="ECO:0007669"/>
    <property type="project" value="TreeGrafter"/>
</dbReference>
<dbReference type="InterPro" id="IPR050297">
    <property type="entry name" value="LipidA_mod_glycosyltrf_83"/>
</dbReference>
<feature type="transmembrane region" description="Helical" evidence="8">
    <location>
        <begin position="218"/>
        <end position="243"/>
    </location>
</feature>
<feature type="transmembrane region" description="Helical" evidence="8">
    <location>
        <begin position="255"/>
        <end position="272"/>
    </location>
</feature>
<feature type="transmembrane region" description="Helical" evidence="8">
    <location>
        <begin position="135"/>
        <end position="156"/>
    </location>
</feature>
<protein>
    <submittedName>
        <fullName evidence="9">Mannosyltransferase</fullName>
        <ecNumber evidence="9">2.4.1.-</ecNumber>
    </submittedName>
</protein>
<reference evidence="9" key="1">
    <citation type="submission" date="2023-07" db="EMBL/GenBank/DDBJ databases">
        <title>Comparative genomics of wheat-associated soil bacteria to identify genetic determinants of phenazine resistance.</title>
        <authorList>
            <person name="Mouncey N."/>
        </authorList>
    </citation>
    <scope>NUCLEOTIDE SEQUENCE</scope>
    <source>
        <strain evidence="9">V4I22</strain>
    </source>
</reference>
<dbReference type="PANTHER" id="PTHR33908:SF3">
    <property type="entry name" value="UNDECAPRENYL PHOSPHATE-ALPHA-4-AMINO-4-DEOXY-L-ARABINOSE ARABINOSYL TRANSFERASE"/>
    <property type="match status" value="1"/>
</dbReference>
<feature type="transmembrane region" description="Helical" evidence="8">
    <location>
        <begin position="321"/>
        <end position="345"/>
    </location>
</feature>
<dbReference type="Proteomes" id="UP001234216">
    <property type="component" value="Unassembled WGS sequence"/>
</dbReference>
<organism evidence="9 10">
    <name type="scientific">Streptomyces canus</name>
    <dbReference type="NCBI Taxonomy" id="58343"/>
    <lineage>
        <taxon>Bacteria</taxon>
        <taxon>Bacillati</taxon>
        <taxon>Actinomycetota</taxon>
        <taxon>Actinomycetes</taxon>
        <taxon>Kitasatosporales</taxon>
        <taxon>Streptomycetaceae</taxon>
        <taxon>Streptomyces</taxon>
        <taxon>Streptomyces aurantiacus group</taxon>
    </lineage>
</organism>
<evidence type="ECO:0000256" key="1">
    <source>
        <dbReference type="ARBA" id="ARBA00004651"/>
    </source>
</evidence>
<evidence type="ECO:0000256" key="2">
    <source>
        <dbReference type="ARBA" id="ARBA00022475"/>
    </source>
</evidence>
<dbReference type="AlphaFoldDB" id="A0AAW8FVU0"/>
<name>A0AAW8FVU0_9ACTN</name>
<keyword evidence="5 8" id="KW-0812">Transmembrane</keyword>
<keyword evidence="4 9" id="KW-0808">Transferase</keyword>
<keyword evidence="7 8" id="KW-0472">Membrane</keyword>
<feature type="transmembrane region" description="Helical" evidence="8">
    <location>
        <begin position="64"/>
        <end position="81"/>
    </location>
</feature>
<dbReference type="GO" id="GO:0009103">
    <property type="term" value="P:lipopolysaccharide biosynthetic process"/>
    <property type="evidence" value="ECO:0007669"/>
    <property type="project" value="UniProtKB-ARBA"/>
</dbReference>
<dbReference type="GO" id="GO:0010041">
    <property type="term" value="P:response to iron(III) ion"/>
    <property type="evidence" value="ECO:0007669"/>
    <property type="project" value="TreeGrafter"/>
</dbReference>
<keyword evidence="6 8" id="KW-1133">Transmembrane helix</keyword>
<evidence type="ECO:0000313" key="9">
    <source>
        <dbReference type="EMBL" id="MDQ0913638.1"/>
    </source>
</evidence>
<feature type="transmembrane region" description="Helical" evidence="8">
    <location>
        <begin position="162"/>
        <end position="181"/>
    </location>
</feature>
<accession>A0AAW8FVU0</accession>
<dbReference type="EMBL" id="JAUSZV010000006">
    <property type="protein sequence ID" value="MDQ0913638.1"/>
    <property type="molecule type" value="Genomic_DNA"/>
</dbReference>
<evidence type="ECO:0000313" key="10">
    <source>
        <dbReference type="Proteomes" id="UP001234216"/>
    </source>
</evidence>
<keyword evidence="3 9" id="KW-0328">Glycosyltransferase</keyword>
<feature type="transmembrane region" description="Helical" evidence="8">
    <location>
        <begin position="292"/>
        <end position="309"/>
    </location>
</feature>
<sequence length="555" mass="61788">MGGSRVQAVRLESRRVLFERLRASRSPHRASVTTVLSYLKKWGAPDLRHPVLDRDRLNRWYRQLLAVLLVLLVWLVSLWKLDRDASSWRDETVSYAVAKRSLGELWLLVQNIDAVHGLYYFLAHLVLGAWDDGVLTLRVLSALGTLTAVLGVHAIGSRLGDPATGFLAGVAFLCVPQVQFYAQEARSYALVSAAVVWATWFFVRALQDSRRRWWAGYAGLLLLSGWLHVFALLVILAHAVTLWRSGHMPRLGRRWLLGIAFAGCAVAPLAVVSAGQAPAQLDWLGRPSLQDWLGFVVPAVVAAALGLLLRRQDEGSARALTLPTTAVPLLIVPAGFLLTVSLVHPWYVDRYVLYCMSGLALLVGQALRHWQRILRAEADPARRRRRMYATAAVAFALFSALGPWYWQMRSPASRTDTVESYWGLTVTVPGAPEPVLFQPARRRAWVLARPAVFGPLDDIALQQTPAASGTLYGVEASPDVIRQRMLQHPEINVLRDRPGQPLDNTPAEITKREVLRRHYQLCWVIPVNGGESAIFIRRDAAATNPMCAPGRDIYS</sequence>
<dbReference type="EC" id="2.4.1.-" evidence="9"/>
<dbReference type="PANTHER" id="PTHR33908">
    <property type="entry name" value="MANNOSYLTRANSFERASE YKCB-RELATED"/>
    <property type="match status" value="1"/>
</dbReference>
<evidence type="ECO:0000256" key="4">
    <source>
        <dbReference type="ARBA" id="ARBA00022679"/>
    </source>
</evidence>
<comment type="caution">
    <text evidence="9">The sequence shown here is derived from an EMBL/GenBank/DDBJ whole genome shotgun (WGS) entry which is preliminary data.</text>
</comment>
<keyword evidence="2" id="KW-1003">Cell membrane</keyword>
<evidence type="ECO:0000256" key="5">
    <source>
        <dbReference type="ARBA" id="ARBA00022692"/>
    </source>
</evidence>
<evidence type="ECO:0000256" key="3">
    <source>
        <dbReference type="ARBA" id="ARBA00022676"/>
    </source>
</evidence>
<feature type="transmembrane region" description="Helical" evidence="8">
    <location>
        <begin position="105"/>
        <end position="123"/>
    </location>
</feature>
<comment type="subcellular location">
    <subcellularLocation>
        <location evidence="1">Cell membrane</location>
        <topology evidence="1">Multi-pass membrane protein</topology>
    </subcellularLocation>
</comment>
<evidence type="ECO:0000256" key="8">
    <source>
        <dbReference type="SAM" id="Phobius"/>
    </source>
</evidence>
<feature type="transmembrane region" description="Helical" evidence="8">
    <location>
        <begin position="351"/>
        <end position="367"/>
    </location>
</feature>
<dbReference type="GO" id="GO:0005886">
    <property type="term" value="C:plasma membrane"/>
    <property type="evidence" value="ECO:0007669"/>
    <property type="project" value="UniProtKB-SubCell"/>
</dbReference>